<dbReference type="InterPro" id="IPR023845">
    <property type="entry name" value="DUF3817_TM"/>
</dbReference>
<dbReference type="PANTHER" id="PTHR40077:SF1">
    <property type="entry name" value="MEMBRANE PROTEIN"/>
    <property type="match status" value="1"/>
</dbReference>
<evidence type="ECO:0000256" key="4">
    <source>
        <dbReference type="ARBA" id="ARBA00022989"/>
    </source>
</evidence>
<dbReference type="PANTHER" id="PTHR40077">
    <property type="entry name" value="MEMBRANE PROTEIN-RELATED"/>
    <property type="match status" value="1"/>
</dbReference>
<dbReference type="EMBL" id="JAKRCV010000019">
    <property type="protein sequence ID" value="MCG7321821.1"/>
    <property type="molecule type" value="Genomic_DNA"/>
</dbReference>
<evidence type="ECO:0000313" key="9">
    <source>
        <dbReference type="Proteomes" id="UP001521931"/>
    </source>
</evidence>
<feature type="transmembrane region" description="Helical" evidence="6">
    <location>
        <begin position="12"/>
        <end position="30"/>
    </location>
</feature>
<evidence type="ECO:0000256" key="3">
    <source>
        <dbReference type="ARBA" id="ARBA00022692"/>
    </source>
</evidence>
<feature type="transmembrane region" description="Helical" evidence="6">
    <location>
        <begin position="125"/>
        <end position="146"/>
    </location>
</feature>
<protein>
    <submittedName>
        <fullName evidence="8">DUF3817 domain-containing protein</fullName>
    </submittedName>
</protein>
<reference evidence="8 9" key="1">
    <citation type="submission" date="2022-02" db="EMBL/GenBank/DDBJ databases">
        <title>Uncovering new skin microbiome diversity through culturing and metagenomics.</title>
        <authorList>
            <person name="Conlan S."/>
            <person name="Deming C."/>
            <person name="Nisc Comparative Sequencing Program N."/>
            <person name="Segre J.A."/>
        </authorList>
    </citation>
    <scope>NUCLEOTIDE SEQUENCE [LARGE SCALE GENOMIC DNA]</scope>
    <source>
        <strain evidence="8 9">ACRQZ</strain>
    </source>
</reference>
<sequence length="152" mass="16371">MSPRLLYRRLAQAEVVTWTLLIIGMVLKYVTHTTELGVRIGGMVHGVVFLAYALVTVVVAIDRRWPVGTALTGLASAVVPYATVPFESYAERRGLLADRWRLGAGGEAPRTLPERVVATGLARPLLAVVVAVLVVAVVAAVLLWLGPPVPRR</sequence>
<keyword evidence="5 6" id="KW-0472">Membrane</keyword>
<keyword evidence="9" id="KW-1185">Reference proteome</keyword>
<comment type="caution">
    <text evidence="8">The sequence shown here is derived from an EMBL/GenBank/DDBJ whole genome shotgun (WGS) entry which is preliminary data.</text>
</comment>
<dbReference type="RefSeq" id="WP_239263731.1">
    <property type="nucleotide sequence ID" value="NZ_JAKRCV010000019.1"/>
</dbReference>
<keyword evidence="3 6" id="KW-0812">Transmembrane</keyword>
<dbReference type="Pfam" id="PF12823">
    <property type="entry name" value="DUF3817"/>
    <property type="match status" value="1"/>
</dbReference>
<evidence type="ECO:0000256" key="1">
    <source>
        <dbReference type="ARBA" id="ARBA00004651"/>
    </source>
</evidence>
<organism evidence="8 9">
    <name type="scientific">Arsenicicoccus bolidensis</name>
    <dbReference type="NCBI Taxonomy" id="229480"/>
    <lineage>
        <taxon>Bacteria</taxon>
        <taxon>Bacillati</taxon>
        <taxon>Actinomycetota</taxon>
        <taxon>Actinomycetes</taxon>
        <taxon>Micrococcales</taxon>
        <taxon>Intrasporangiaceae</taxon>
        <taxon>Arsenicicoccus</taxon>
    </lineage>
</organism>
<gene>
    <name evidence="8" type="ORF">MHL29_07965</name>
</gene>
<keyword evidence="4 6" id="KW-1133">Transmembrane helix</keyword>
<name>A0ABS9Q1R7_9MICO</name>
<keyword evidence="2" id="KW-1003">Cell membrane</keyword>
<dbReference type="NCBIfam" id="TIGR03954">
    <property type="entry name" value="integ_memb_HG"/>
    <property type="match status" value="1"/>
</dbReference>
<feature type="domain" description="DUF3817" evidence="7">
    <location>
        <begin position="6"/>
        <end position="91"/>
    </location>
</feature>
<evidence type="ECO:0000313" key="8">
    <source>
        <dbReference type="EMBL" id="MCG7321821.1"/>
    </source>
</evidence>
<comment type="subcellular location">
    <subcellularLocation>
        <location evidence="1">Cell membrane</location>
        <topology evidence="1">Multi-pass membrane protein</topology>
    </subcellularLocation>
</comment>
<dbReference type="Proteomes" id="UP001521931">
    <property type="component" value="Unassembled WGS sequence"/>
</dbReference>
<evidence type="ECO:0000259" key="7">
    <source>
        <dbReference type="Pfam" id="PF12823"/>
    </source>
</evidence>
<evidence type="ECO:0000256" key="2">
    <source>
        <dbReference type="ARBA" id="ARBA00022475"/>
    </source>
</evidence>
<evidence type="ECO:0000256" key="6">
    <source>
        <dbReference type="SAM" id="Phobius"/>
    </source>
</evidence>
<feature type="transmembrane region" description="Helical" evidence="6">
    <location>
        <begin position="42"/>
        <end position="61"/>
    </location>
</feature>
<accession>A0ABS9Q1R7</accession>
<evidence type="ECO:0000256" key="5">
    <source>
        <dbReference type="ARBA" id="ARBA00023136"/>
    </source>
</evidence>
<proteinExistence type="predicted"/>